<evidence type="ECO:0000256" key="6">
    <source>
        <dbReference type="ARBA" id="ARBA00022771"/>
    </source>
</evidence>
<dbReference type="PANTHER" id="PTHR22993:SF9">
    <property type="entry name" value="FORMAMIDOPYRIMIDINE-DNA GLYCOSYLASE"/>
    <property type="match status" value="1"/>
</dbReference>
<evidence type="ECO:0000256" key="8">
    <source>
        <dbReference type="ARBA" id="ARBA00022833"/>
    </source>
</evidence>
<dbReference type="Proteomes" id="UP000561045">
    <property type="component" value="Unassembled WGS sequence"/>
</dbReference>
<evidence type="ECO:0000256" key="10">
    <source>
        <dbReference type="ARBA" id="ARBA00023204"/>
    </source>
</evidence>
<dbReference type="Gene3D" id="1.10.8.50">
    <property type="match status" value="1"/>
</dbReference>
<dbReference type="GO" id="GO:0008270">
    <property type="term" value="F:zinc ion binding"/>
    <property type="evidence" value="ECO:0007669"/>
    <property type="project" value="UniProtKB-UniRule"/>
</dbReference>
<dbReference type="CDD" id="cd08966">
    <property type="entry name" value="EcFpg-like_N"/>
    <property type="match status" value="1"/>
</dbReference>
<dbReference type="PROSITE" id="PS01242">
    <property type="entry name" value="ZF_FPG_1"/>
    <property type="match status" value="1"/>
</dbReference>
<evidence type="ECO:0000256" key="14">
    <source>
        <dbReference type="ARBA" id="ARBA00044632"/>
    </source>
</evidence>
<dbReference type="InterPro" id="IPR020629">
    <property type="entry name" value="FPG_Glyclase"/>
</dbReference>
<evidence type="ECO:0000256" key="4">
    <source>
        <dbReference type="ARBA" id="ARBA00022723"/>
    </source>
</evidence>
<comment type="catalytic activity">
    <reaction evidence="14 15">
        <text>2'-deoxyribonucleotide-(2'-deoxyribose 5'-phosphate)-2'-deoxyribonucleotide-DNA = a 3'-end 2'-deoxyribonucleotide-(2,3-dehydro-2,3-deoxyribose 5'-phosphate)-DNA + a 5'-end 5'-phospho-2'-deoxyribonucleoside-DNA + H(+)</text>
        <dbReference type="Rhea" id="RHEA:66592"/>
        <dbReference type="Rhea" id="RHEA-COMP:13180"/>
        <dbReference type="Rhea" id="RHEA-COMP:16897"/>
        <dbReference type="Rhea" id="RHEA-COMP:17067"/>
        <dbReference type="ChEBI" id="CHEBI:15378"/>
        <dbReference type="ChEBI" id="CHEBI:136412"/>
        <dbReference type="ChEBI" id="CHEBI:157695"/>
        <dbReference type="ChEBI" id="CHEBI:167181"/>
        <dbReference type="EC" id="4.2.99.18"/>
    </reaction>
</comment>
<dbReference type="FunFam" id="3.20.190.10:FF:000001">
    <property type="entry name" value="Formamidopyrimidine-DNA glycosylase"/>
    <property type="match status" value="1"/>
</dbReference>
<keyword evidence="19" id="KW-1185">Reference proteome</keyword>
<dbReference type="EC" id="3.2.2.23" evidence="15"/>
<evidence type="ECO:0000256" key="13">
    <source>
        <dbReference type="ARBA" id="ARBA00023295"/>
    </source>
</evidence>
<dbReference type="Pfam" id="PF06831">
    <property type="entry name" value="H2TH"/>
    <property type="match status" value="1"/>
</dbReference>
<evidence type="ECO:0000313" key="18">
    <source>
        <dbReference type="EMBL" id="MBB4013000.1"/>
    </source>
</evidence>
<dbReference type="PANTHER" id="PTHR22993">
    <property type="entry name" value="FORMAMIDOPYRIMIDINE-DNA GLYCOSYLASE"/>
    <property type="match status" value="1"/>
</dbReference>
<keyword evidence="13 15" id="KW-0326">Glycosidase</keyword>
<dbReference type="SUPFAM" id="SSF46946">
    <property type="entry name" value="S13-like H2TH domain"/>
    <property type="match status" value="1"/>
</dbReference>
<dbReference type="NCBIfam" id="TIGR00577">
    <property type="entry name" value="fpg"/>
    <property type="match status" value="1"/>
</dbReference>
<comment type="caution">
    <text evidence="18">The sequence shown here is derived from an EMBL/GenBank/DDBJ whole genome shotgun (WGS) entry which is preliminary data.</text>
</comment>
<evidence type="ECO:0000256" key="9">
    <source>
        <dbReference type="ARBA" id="ARBA00023125"/>
    </source>
</evidence>
<keyword evidence="9 15" id="KW-0238">DNA-binding</keyword>
<keyword evidence="10 15" id="KW-0234">DNA repair</keyword>
<dbReference type="AlphaFoldDB" id="A0A840BJ43"/>
<gene>
    <name evidence="15" type="primary">mutM</name>
    <name evidence="15" type="synonym">fpg</name>
    <name evidence="18" type="ORF">GGR36_002308</name>
</gene>
<evidence type="ECO:0000256" key="11">
    <source>
        <dbReference type="ARBA" id="ARBA00023239"/>
    </source>
</evidence>
<dbReference type="EC" id="4.2.99.18" evidence="15"/>
<evidence type="ECO:0000256" key="15">
    <source>
        <dbReference type="HAMAP-Rule" id="MF_00103"/>
    </source>
</evidence>
<dbReference type="NCBIfam" id="NF002211">
    <property type="entry name" value="PRK01103.1"/>
    <property type="match status" value="1"/>
</dbReference>
<dbReference type="InterPro" id="IPR012319">
    <property type="entry name" value="FPG_cat"/>
</dbReference>
<dbReference type="SMART" id="SM00898">
    <property type="entry name" value="Fapy_DNA_glyco"/>
    <property type="match status" value="1"/>
</dbReference>
<dbReference type="InterPro" id="IPR010979">
    <property type="entry name" value="Ribosomal_uS13-like_H2TH"/>
</dbReference>
<dbReference type="EMBL" id="JACIET010000001">
    <property type="protein sequence ID" value="MBB4013000.1"/>
    <property type="molecule type" value="Genomic_DNA"/>
</dbReference>
<feature type="domain" description="Formamidopyrimidine-DNA glycosylase catalytic" evidence="17">
    <location>
        <begin position="2"/>
        <end position="112"/>
    </location>
</feature>
<dbReference type="InterPro" id="IPR015886">
    <property type="entry name" value="H2TH_FPG"/>
</dbReference>
<organism evidence="18 19">
    <name type="scientific">Niveibacterium umoris</name>
    <dbReference type="NCBI Taxonomy" id="1193620"/>
    <lineage>
        <taxon>Bacteria</taxon>
        <taxon>Pseudomonadati</taxon>
        <taxon>Pseudomonadota</taxon>
        <taxon>Betaproteobacteria</taxon>
        <taxon>Rhodocyclales</taxon>
        <taxon>Rhodocyclaceae</taxon>
        <taxon>Niveibacterium</taxon>
    </lineage>
</organism>
<dbReference type="InterPro" id="IPR015887">
    <property type="entry name" value="DNA_glyclase_Znf_dom_DNA_BS"/>
</dbReference>
<evidence type="ECO:0000256" key="12">
    <source>
        <dbReference type="ARBA" id="ARBA00023268"/>
    </source>
</evidence>
<dbReference type="GO" id="GO:0140078">
    <property type="term" value="F:class I DNA-(apurinic or apyrimidinic site) endonuclease activity"/>
    <property type="evidence" value="ECO:0007669"/>
    <property type="project" value="UniProtKB-EC"/>
</dbReference>
<dbReference type="SUPFAM" id="SSF81624">
    <property type="entry name" value="N-terminal domain of MutM-like DNA repair proteins"/>
    <property type="match status" value="1"/>
</dbReference>
<evidence type="ECO:0000256" key="7">
    <source>
        <dbReference type="ARBA" id="ARBA00022801"/>
    </source>
</evidence>
<dbReference type="SMART" id="SM01232">
    <property type="entry name" value="H2TH"/>
    <property type="match status" value="1"/>
</dbReference>
<dbReference type="HAMAP" id="MF_00103">
    <property type="entry name" value="Fapy_DNA_glycosyl"/>
    <property type="match status" value="1"/>
</dbReference>
<sequence>MPELPEVETTCRGIAPLVEGRTVTAVIVRDARMRRPVPDSLAEELPSQRIDQVQRRGKYLLLQAQTGVLLIHLGMSGSLRVVPRDLPPRKHDHVDIVFGDSALRYHDPRRFGVVDWFVGPAEEHSLIAPLGIEPLSADFSGTWLHRASRGRRTPIKLFLMDAHTLVGVGNIYASESLFRAGIRPTTPAGRLALARCDSLAQAVKATLLDAIAAGGSTLRDFVGSDGAPGYFQHEAFVYGRAGSPCRHCGTPIRQRTQGQRSTFWCPACQT</sequence>
<feature type="active site" description="Schiff-base intermediate with DNA" evidence="15">
    <location>
        <position position="2"/>
    </location>
</feature>
<keyword evidence="7 15" id="KW-0378">Hydrolase</keyword>
<dbReference type="InterPro" id="IPR000214">
    <property type="entry name" value="Znf_DNA_glyclase/AP_lyase"/>
</dbReference>
<feature type="active site" description="Proton donor" evidence="15">
    <location>
        <position position="3"/>
    </location>
</feature>
<feature type="binding site" evidence="15">
    <location>
        <position position="109"/>
    </location>
    <ligand>
        <name>DNA</name>
        <dbReference type="ChEBI" id="CHEBI:16991"/>
    </ligand>
</feature>
<feature type="domain" description="FPG-type" evidence="16">
    <location>
        <begin position="236"/>
        <end position="270"/>
    </location>
</feature>
<accession>A0A840BJ43</accession>
<dbReference type="GO" id="GO:0003684">
    <property type="term" value="F:damaged DNA binding"/>
    <property type="evidence" value="ECO:0007669"/>
    <property type="project" value="InterPro"/>
</dbReference>
<evidence type="ECO:0000259" key="16">
    <source>
        <dbReference type="PROSITE" id="PS51066"/>
    </source>
</evidence>
<dbReference type="PROSITE" id="PS51066">
    <property type="entry name" value="ZF_FPG_2"/>
    <property type="match status" value="1"/>
</dbReference>
<evidence type="ECO:0000256" key="3">
    <source>
        <dbReference type="ARBA" id="ARBA00011245"/>
    </source>
</evidence>
<dbReference type="Gene3D" id="3.20.190.10">
    <property type="entry name" value="MutM-like, N-terminal"/>
    <property type="match status" value="1"/>
</dbReference>
<dbReference type="PROSITE" id="PS51068">
    <property type="entry name" value="FPG_CAT"/>
    <property type="match status" value="1"/>
</dbReference>
<keyword evidence="11 15" id="KW-0456">Lyase</keyword>
<dbReference type="InterPro" id="IPR035937">
    <property type="entry name" value="FPG_N"/>
</dbReference>
<comment type="similarity">
    <text evidence="2 15">Belongs to the FPG family.</text>
</comment>
<evidence type="ECO:0000256" key="2">
    <source>
        <dbReference type="ARBA" id="ARBA00009409"/>
    </source>
</evidence>
<keyword evidence="4 15" id="KW-0479">Metal-binding</keyword>
<dbReference type="Pfam" id="PF06827">
    <property type="entry name" value="zf-FPG_IleRS"/>
    <property type="match status" value="1"/>
</dbReference>
<dbReference type="FunFam" id="1.10.8.50:FF:000003">
    <property type="entry name" value="Formamidopyrimidine-DNA glycosylase"/>
    <property type="match status" value="1"/>
</dbReference>
<feature type="binding site" evidence="15">
    <location>
        <position position="151"/>
    </location>
    <ligand>
        <name>DNA</name>
        <dbReference type="ChEBI" id="CHEBI:16991"/>
    </ligand>
</feature>
<evidence type="ECO:0000259" key="17">
    <source>
        <dbReference type="PROSITE" id="PS51068"/>
    </source>
</evidence>
<feature type="active site" description="Proton donor; for delta-elimination activity" evidence="15">
    <location>
        <position position="260"/>
    </location>
</feature>
<comment type="cofactor">
    <cofactor evidence="15">
        <name>Zn(2+)</name>
        <dbReference type="ChEBI" id="CHEBI:29105"/>
    </cofactor>
    <text evidence="15">Binds 1 zinc ion per subunit.</text>
</comment>
<keyword evidence="12 15" id="KW-0511">Multifunctional enzyme</keyword>
<evidence type="ECO:0000256" key="1">
    <source>
        <dbReference type="ARBA" id="ARBA00001668"/>
    </source>
</evidence>
<comment type="catalytic activity">
    <reaction evidence="1 15">
        <text>Hydrolysis of DNA containing ring-opened 7-methylguanine residues, releasing 2,6-diamino-4-hydroxy-5-(N-methyl)formamidopyrimidine.</text>
        <dbReference type="EC" id="3.2.2.23"/>
    </reaction>
</comment>
<keyword evidence="6 15" id="KW-0863">Zinc-finger</keyword>
<reference evidence="18 19" key="1">
    <citation type="submission" date="2020-08" db="EMBL/GenBank/DDBJ databases">
        <title>Genomic Encyclopedia of Type Strains, Phase IV (KMG-IV): sequencing the most valuable type-strain genomes for metagenomic binning, comparative biology and taxonomic classification.</title>
        <authorList>
            <person name="Goeker M."/>
        </authorList>
    </citation>
    <scope>NUCLEOTIDE SEQUENCE [LARGE SCALE GENOMIC DNA]</scope>
    <source>
        <strain evidence="18 19">DSM 106739</strain>
    </source>
</reference>
<feature type="binding site" evidence="15">
    <location>
        <position position="91"/>
    </location>
    <ligand>
        <name>DNA</name>
        <dbReference type="ChEBI" id="CHEBI:16991"/>
    </ligand>
</feature>
<dbReference type="InterPro" id="IPR010663">
    <property type="entry name" value="Znf_FPG/IleRS"/>
</dbReference>
<dbReference type="GO" id="GO:0034039">
    <property type="term" value="F:8-oxo-7,8-dihydroguanine DNA N-glycosylase activity"/>
    <property type="evidence" value="ECO:0007669"/>
    <property type="project" value="TreeGrafter"/>
</dbReference>
<proteinExistence type="inferred from homology"/>
<evidence type="ECO:0000256" key="5">
    <source>
        <dbReference type="ARBA" id="ARBA00022763"/>
    </source>
</evidence>
<comment type="function">
    <text evidence="15">Involved in base excision repair of DNA damaged by oxidation or by mutagenic agents. Acts as DNA glycosylase that recognizes and removes damaged bases. Has a preference for oxidized purines, such as 7,8-dihydro-8-oxoguanine (8-oxoG). Has AP (apurinic/apyrimidinic) lyase activity and introduces nicks in the DNA strand. Cleaves the DNA backbone by beta-delta elimination to generate a single-strand break at the site of the removed base with both 3'- and 5'-phosphates.</text>
</comment>
<dbReference type="GO" id="GO:0006284">
    <property type="term" value="P:base-excision repair"/>
    <property type="evidence" value="ECO:0007669"/>
    <property type="project" value="InterPro"/>
</dbReference>
<keyword evidence="8 15" id="KW-0862">Zinc</keyword>
<protein>
    <recommendedName>
        <fullName evidence="15">Formamidopyrimidine-DNA glycosylase</fullName>
        <shortName evidence="15">Fapy-DNA glycosylase</shortName>
        <ecNumber evidence="15">3.2.2.23</ecNumber>
    </recommendedName>
    <alternativeName>
        <fullName evidence="15">DNA-(apurinic or apyrimidinic site) lyase MutM</fullName>
        <shortName evidence="15">AP lyase MutM</shortName>
        <ecNumber evidence="15">4.2.99.18</ecNumber>
    </alternativeName>
</protein>
<dbReference type="Pfam" id="PF01149">
    <property type="entry name" value="Fapy_DNA_glyco"/>
    <property type="match status" value="1"/>
</dbReference>
<name>A0A840BJ43_9RHOO</name>
<dbReference type="SUPFAM" id="SSF57716">
    <property type="entry name" value="Glucocorticoid receptor-like (DNA-binding domain)"/>
    <property type="match status" value="1"/>
</dbReference>
<feature type="active site" description="Proton donor; for beta-elimination activity" evidence="15">
    <location>
        <position position="58"/>
    </location>
</feature>
<comment type="subunit">
    <text evidence="3 15">Monomer.</text>
</comment>
<evidence type="ECO:0000313" key="19">
    <source>
        <dbReference type="Proteomes" id="UP000561045"/>
    </source>
</evidence>
<keyword evidence="5 15" id="KW-0227">DNA damage</keyword>
<dbReference type="RefSeq" id="WP_183634761.1">
    <property type="nucleotide sequence ID" value="NZ_BAABLE010000011.1"/>
</dbReference>